<proteinExistence type="predicted"/>
<gene>
    <name evidence="1" type="ORF">DEBURN_LOCUS11865</name>
</gene>
<reference evidence="1" key="1">
    <citation type="submission" date="2021-06" db="EMBL/GenBank/DDBJ databases">
        <authorList>
            <person name="Kallberg Y."/>
            <person name="Tangrot J."/>
            <person name="Rosling A."/>
        </authorList>
    </citation>
    <scope>NUCLEOTIDE SEQUENCE</scope>
    <source>
        <strain evidence="1">AZ414A</strain>
    </source>
</reference>
<dbReference type="EMBL" id="CAJVPK010008999">
    <property type="protein sequence ID" value="CAG8664316.1"/>
    <property type="molecule type" value="Genomic_DNA"/>
</dbReference>
<feature type="non-terminal residue" evidence="1">
    <location>
        <position position="1"/>
    </location>
</feature>
<protein>
    <submittedName>
        <fullName evidence="1">9535_t:CDS:1</fullName>
    </submittedName>
</protein>
<accession>A0A9N9E4F3</accession>
<comment type="caution">
    <text evidence="1">The sequence shown here is derived from an EMBL/GenBank/DDBJ whole genome shotgun (WGS) entry which is preliminary data.</text>
</comment>
<name>A0A9N9E4F3_9GLOM</name>
<organism evidence="1 2">
    <name type="scientific">Diversispora eburnea</name>
    <dbReference type="NCBI Taxonomy" id="1213867"/>
    <lineage>
        <taxon>Eukaryota</taxon>
        <taxon>Fungi</taxon>
        <taxon>Fungi incertae sedis</taxon>
        <taxon>Mucoromycota</taxon>
        <taxon>Glomeromycotina</taxon>
        <taxon>Glomeromycetes</taxon>
        <taxon>Diversisporales</taxon>
        <taxon>Diversisporaceae</taxon>
        <taxon>Diversispora</taxon>
    </lineage>
</organism>
<sequence length="42" mass="4624">VEKSGRVSKSDGYGLAAMELMQLSQIVNRRSVVELVSLVNFL</sequence>
<evidence type="ECO:0000313" key="1">
    <source>
        <dbReference type="EMBL" id="CAG8664316.1"/>
    </source>
</evidence>
<dbReference type="Proteomes" id="UP000789706">
    <property type="component" value="Unassembled WGS sequence"/>
</dbReference>
<dbReference type="AlphaFoldDB" id="A0A9N9E4F3"/>
<feature type="non-terminal residue" evidence="1">
    <location>
        <position position="42"/>
    </location>
</feature>
<evidence type="ECO:0000313" key="2">
    <source>
        <dbReference type="Proteomes" id="UP000789706"/>
    </source>
</evidence>
<keyword evidence="2" id="KW-1185">Reference proteome</keyword>